<dbReference type="EMBL" id="WELI01000009">
    <property type="protein sequence ID" value="KAB7727950.1"/>
    <property type="molecule type" value="Genomic_DNA"/>
</dbReference>
<comment type="caution">
    <text evidence="2">The sequence shown here is derived from an EMBL/GenBank/DDBJ whole genome shotgun (WGS) entry which is preliminary data.</text>
</comment>
<dbReference type="RefSeq" id="WP_152125901.1">
    <property type="nucleotide sequence ID" value="NZ_WELI01000009.1"/>
</dbReference>
<organism evidence="2 3">
    <name type="scientific">Rudanella paleaurantiibacter</name>
    <dbReference type="NCBI Taxonomy" id="2614655"/>
    <lineage>
        <taxon>Bacteria</taxon>
        <taxon>Pseudomonadati</taxon>
        <taxon>Bacteroidota</taxon>
        <taxon>Cytophagia</taxon>
        <taxon>Cytophagales</taxon>
        <taxon>Cytophagaceae</taxon>
        <taxon>Rudanella</taxon>
    </lineage>
</organism>
<feature type="region of interest" description="Disordered" evidence="1">
    <location>
        <begin position="61"/>
        <end position="83"/>
    </location>
</feature>
<evidence type="ECO:0000313" key="2">
    <source>
        <dbReference type="EMBL" id="KAB7727950.1"/>
    </source>
</evidence>
<name>A0A7J5TUW6_9BACT</name>
<dbReference type="Proteomes" id="UP000488299">
    <property type="component" value="Unassembled WGS sequence"/>
</dbReference>
<evidence type="ECO:0000256" key="1">
    <source>
        <dbReference type="SAM" id="MobiDB-lite"/>
    </source>
</evidence>
<keyword evidence="3" id="KW-1185">Reference proteome</keyword>
<protein>
    <submittedName>
        <fullName evidence="2">Viral A-type inclusion protein</fullName>
    </submittedName>
</protein>
<evidence type="ECO:0000313" key="3">
    <source>
        <dbReference type="Proteomes" id="UP000488299"/>
    </source>
</evidence>
<feature type="compositionally biased region" description="Polar residues" evidence="1">
    <location>
        <begin position="61"/>
        <end position="72"/>
    </location>
</feature>
<gene>
    <name evidence="2" type="ORF">F5984_19505</name>
</gene>
<accession>A0A7J5TUW6</accession>
<proteinExistence type="predicted"/>
<feature type="compositionally biased region" description="Basic and acidic residues" evidence="1">
    <location>
        <begin position="73"/>
        <end position="83"/>
    </location>
</feature>
<dbReference type="PROSITE" id="PS51257">
    <property type="entry name" value="PROKAR_LIPOPROTEIN"/>
    <property type="match status" value="1"/>
</dbReference>
<dbReference type="AlphaFoldDB" id="A0A7J5TUW6"/>
<reference evidence="2 3" key="1">
    <citation type="submission" date="2019-10" db="EMBL/GenBank/DDBJ databases">
        <title>Rudanella paleaurantiibacter sp. nov., isolated from sludge.</title>
        <authorList>
            <person name="Xu S.Q."/>
        </authorList>
    </citation>
    <scope>NUCLEOTIDE SEQUENCE [LARGE SCALE GENOMIC DNA]</scope>
    <source>
        <strain evidence="2 3">HX-22-17</strain>
    </source>
</reference>
<sequence>MKYPLVIAGLLLGTMACQNDQSEAIKAAESEVFTLHDEVMPLTMNEIPKLQKELRSRISTLDSLTNRQPSEQVRNDETKEEISRINRSLSQANESMDVWMSQYNGDTLTKISGDEALRYLADQKEKITDVNKQVNESIKQARQYLGAQ</sequence>